<proteinExistence type="predicted"/>
<dbReference type="PANTHER" id="PTHR33050">
    <property type="entry name" value="REVERSE TRANSCRIPTASE DOMAIN-CONTAINING PROTEIN"/>
    <property type="match status" value="1"/>
</dbReference>
<dbReference type="OrthoDB" id="411351at2759"/>
<dbReference type="EMBL" id="CAMXCT030000409">
    <property type="protein sequence ID" value="CAL4765727.1"/>
    <property type="molecule type" value="Genomic_DNA"/>
</dbReference>
<dbReference type="InterPro" id="IPR043502">
    <property type="entry name" value="DNA/RNA_pol_sf"/>
</dbReference>
<dbReference type="SUPFAM" id="SSF56672">
    <property type="entry name" value="DNA/RNA polymerases"/>
    <property type="match status" value="1"/>
</dbReference>
<dbReference type="EMBL" id="CAMXCT020000409">
    <property type="protein sequence ID" value="CAL1131790.1"/>
    <property type="molecule type" value="Genomic_DNA"/>
</dbReference>
<keyword evidence="3" id="KW-1185">Reference proteome</keyword>
<sequence length="987" mass="109692">MVSLESKAAWEARARAIGVPDGFLAELQGCSLDTFGQWAFCCQCDQNSFDDTPIKTAVDALLGREVTPQEMVLCRRLYFEGRTYAAADMQARIERTSEDKPRTMPLAERMARIERQKGDLVGVTWTAELEPSHKLVDKIVAMQDDGALLFIPPHACVSRVQEIHQEKHEVALTFDSAGNIRMGKKAEELKCDTNGDLNLRNAWTRRNLAYDQAGLASFVVLEKWPTKLMLAPAAPSKPTPKAAEQATGATNWRKGSNGWRCLKFQWGLCSRQKESKCKFGVHECFKCGAKRPYNQRLAACILQKLEAGPTFLNLKQLRLDSLQAQGRQHRALQQLVPDFEAFLWRSPSIPLAKNEKPLPPKTAGEELEVADEDPAHEGAVKVGVWMEPEVMHDFLEGVDLVGEEPMSALYKEKLQPATMTVEQLNMSASLHRKLVIGRPLADHEKEHADRLVELSQEEVEESFLRGPFFSEDEVSAELGTQDWTLTKRFLLVQGDDGKERIIDDYRRSHVNAAFASRSYLELQDVDVLAALITLLMHLLKGGHDVSLPLSDGTVLRGKLSRAAMSGEAILGRCFDLSKAYKQLAVSTASLRYSVLGARNSSGKWFYYIGQSLPFGSTASVYSFNKMARALQFLLWEDFGVVTTNFYDDYPTLELAGAAENTTQVVSGFFQLLGWRHAVTGKKAKPFASTFAALGVEYNLANLHGSFFTVGNKPERLQRIGRLIQQVAQEKAVTSSTAASLHGLLNFASGFALGKALQPAAQGFSSLAMGANLPPQVLADLCQHALTVLRSLQPRKVATSDEPHPIIIYTDGAFGEDLADWGAIVLDTATNTRECFAGRVPAFLLEAWRGLVGEQLICQIEMYAVLCIRWHARHLLHGRRAILFIDNEACRYCLIKGRSPSDPLFRMAHACSCLEGAMPCYLWYERIASYCNPADLPSRRQAEQACRKWNLKLGGDISLPSELYTSIIDGVPFPRLAWAGNDVSWILE</sequence>
<dbReference type="PANTHER" id="PTHR33050:SF7">
    <property type="entry name" value="RIBONUCLEASE H"/>
    <property type="match status" value="1"/>
</dbReference>
<evidence type="ECO:0000313" key="1">
    <source>
        <dbReference type="EMBL" id="CAI3978415.1"/>
    </source>
</evidence>
<organism evidence="1">
    <name type="scientific">Cladocopium goreaui</name>
    <dbReference type="NCBI Taxonomy" id="2562237"/>
    <lineage>
        <taxon>Eukaryota</taxon>
        <taxon>Sar</taxon>
        <taxon>Alveolata</taxon>
        <taxon>Dinophyceae</taxon>
        <taxon>Suessiales</taxon>
        <taxon>Symbiodiniaceae</taxon>
        <taxon>Cladocopium</taxon>
    </lineage>
</organism>
<reference evidence="2" key="2">
    <citation type="submission" date="2024-04" db="EMBL/GenBank/DDBJ databases">
        <authorList>
            <person name="Chen Y."/>
            <person name="Shah S."/>
            <person name="Dougan E. K."/>
            <person name="Thang M."/>
            <person name="Chan C."/>
        </authorList>
    </citation>
    <scope>NUCLEOTIDE SEQUENCE [LARGE SCALE GENOMIC DNA]</scope>
</reference>
<evidence type="ECO:0000313" key="3">
    <source>
        <dbReference type="Proteomes" id="UP001152797"/>
    </source>
</evidence>
<dbReference type="EMBL" id="CAMXCT010000409">
    <property type="protein sequence ID" value="CAI3978415.1"/>
    <property type="molecule type" value="Genomic_DNA"/>
</dbReference>
<dbReference type="Proteomes" id="UP001152797">
    <property type="component" value="Unassembled WGS sequence"/>
</dbReference>
<evidence type="ECO:0000313" key="2">
    <source>
        <dbReference type="EMBL" id="CAL1131790.1"/>
    </source>
</evidence>
<dbReference type="InterPro" id="IPR052055">
    <property type="entry name" value="Hepadnavirus_pol/RT"/>
</dbReference>
<protein>
    <submittedName>
        <fullName evidence="1">Uncharacterized protein</fullName>
    </submittedName>
</protein>
<name>A0A9P1BTH7_9DINO</name>
<dbReference type="AlphaFoldDB" id="A0A9P1BTH7"/>
<comment type="caution">
    <text evidence="1">The sequence shown here is derived from an EMBL/GenBank/DDBJ whole genome shotgun (WGS) entry which is preliminary data.</text>
</comment>
<reference evidence="1" key="1">
    <citation type="submission" date="2022-10" db="EMBL/GenBank/DDBJ databases">
        <authorList>
            <person name="Chen Y."/>
            <person name="Dougan E. K."/>
            <person name="Chan C."/>
            <person name="Rhodes N."/>
            <person name="Thang M."/>
        </authorList>
    </citation>
    <scope>NUCLEOTIDE SEQUENCE</scope>
</reference>
<accession>A0A9P1BTH7</accession>
<gene>
    <name evidence="1" type="ORF">C1SCF055_LOCUS6468</name>
</gene>